<dbReference type="InterPro" id="IPR013078">
    <property type="entry name" value="His_Pase_superF_clade-1"/>
</dbReference>
<dbReference type="SUPFAM" id="SSF53254">
    <property type="entry name" value="Phosphoglycerate mutase-like"/>
    <property type="match status" value="1"/>
</dbReference>
<dbReference type="EC" id="5.4.2.12" evidence="4"/>
<protein>
    <submittedName>
        <fullName evidence="4">Putative phosphoglycerate mutase</fullName>
        <ecNumber evidence="4">5.4.2.12</ecNumber>
    </submittedName>
</protein>
<dbReference type="Pfam" id="PF00300">
    <property type="entry name" value="His_Phos_1"/>
    <property type="match status" value="2"/>
</dbReference>
<dbReference type="GO" id="GO:0016791">
    <property type="term" value="F:phosphatase activity"/>
    <property type="evidence" value="ECO:0007669"/>
    <property type="project" value="TreeGrafter"/>
</dbReference>
<evidence type="ECO:0000313" key="4">
    <source>
        <dbReference type="EMBL" id="KPQ36603.1"/>
    </source>
</evidence>
<proteinExistence type="predicted"/>
<dbReference type="PANTHER" id="PTHR48100">
    <property type="entry name" value="BROAD-SPECIFICITY PHOSPHATASE YOR283W-RELATED"/>
    <property type="match status" value="1"/>
</dbReference>
<dbReference type="STRING" id="1666911.HLUCCA11_05405"/>
<feature type="binding site" evidence="2">
    <location>
        <position position="74"/>
    </location>
    <ligand>
        <name>substrate</name>
    </ligand>
</feature>
<dbReference type="InterPro" id="IPR029033">
    <property type="entry name" value="His_PPase_superfam"/>
</dbReference>
<evidence type="ECO:0000256" key="3">
    <source>
        <dbReference type="PIRSR" id="PIRSR613078-3"/>
    </source>
</evidence>
<dbReference type="CDD" id="cd07067">
    <property type="entry name" value="HP_PGM_like"/>
    <property type="match status" value="1"/>
</dbReference>
<accession>A0A0P8BRH7</accession>
<dbReference type="PATRIC" id="fig|1666911.3.peg.3285"/>
<feature type="site" description="Transition state stabilizer" evidence="3">
    <location>
        <position position="209"/>
    </location>
</feature>
<dbReference type="Gene3D" id="3.40.50.1240">
    <property type="entry name" value="Phosphoglycerate mutase-like"/>
    <property type="match status" value="1"/>
</dbReference>
<name>A0A0P8BRH7_9CYAN</name>
<dbReference type="GO" id="GO:0004619">
    <property type="term" value="F:phosphoglycerate mutase activity"/>
    <property type="evidence" value="ECO:0007669"/>
    <property type="project" value="UniProtKB-EC"/>
</dbReference>
<gene>
    <name evidence="4" type="primary">gpmB</name>
    <name evidence="4" type="ORF">HLUCCA11_05405</name>
</gene>
<dbReference type="SMART" id="SM00855">
    <property type="entry name" value="PGAM"/>
    <property type="match status" value="1"/>
</dbReference>
<evidence type="ECO:0000256" key="1">
    <source>
        <dbReference type="PIRSR" id="PIRSR613078-1"/>
    </source>
</evidence>
<feature type="active site" description="Tele-phosphohistidine intermediate" evidence="1">
    <location>
        <position position="24"/>
    </location>
</feature>
<keyword evidence="4" id="KW-0413">Isomerase</keyword>
<evidence type="ECO:0000256" key="2">
    <source>
        <dbReference type="PIRSR" id="PIRSR613078-2"/>
    </source>
</evidence>
<dbReference type="InterPro" id="IPR050275">
    <property type="entry name" value="PGM_Phosphatase"/>
</dbReference>
<sequence>MLTTLVDHPFCTMHTTTRVILVRHGRSTFNDKGCYQGSSDDAVLTPKGLETARQVGESLRHTPIHAIYTSPLRRVQQTTCEILKGRCASQSPPVKISPHLKEISLSQWEGLTYKYVQQHFSEQYQCWQHQPDQFELPLRVKPAVKSAEAAKVTEVTEDSFAAGTRIPQSGVAVAQKNYFPVRSLYQRAHQFWQQTLPSHLGKTLLVVGHSGTNHALISTALGLHPRHHHSLQQSNCGISQLVFSHSASGQSLPFAQLQQLNQTTSIGEVFPKLKQGKQGLRLLLLASDQLTPEHCQRLADRMAEMTAAMPIDFSLTASTVKPALLDLLNRQSVGLHLTAQDDSFLETWSQQLSEPRQTADTLTTGLAIAPAKEIQKLLIKTLGGEACESDHLQIQPAHFSIVHYTPHHRPVLQALNV</sequence>
<evidence type="ECO:0000313" key="5">
    <source>
        <dbReference type="Proteomes" id="UP000050465"/>
    </source>
</evidence>
<dbReference type="Proteomes" id="UP000050465">
    <property type="component" value="Unassembled WGS sequence"/>
</dbReference>
<dbReference type="EMBL" id="LJZR01000005">
    <property type="protein sequence ID" value="KPQ36603.1"/>
    <property type="molecule type" value="Genomic_DNA"/>
</dbReference>
<dbReference type="PANTHER" id="PTHR48100:SF10">
    <property type="entry name" value="2-CARBOXY-D-ARABINITOL-1-PHOSPHATASE-RELATED"/>
    <property type="match status" value="1"/>
</dbReference>
<dbReference type="AlphaFoldDB" id="A0A0P8BRH7"/>
<feature type="active site" description="Proton donor/acceptor" evidence="1">
    <location>
        <position position="102"/>
    </location>
</feature>
<reference evidence="4 5" key="1">
    <citation type="submission" date="2015-09" db="EMBL/GenBank/DDBJ databases">
        <title>Identification and resolution of microdiversity through metagenomic sequencing of parallel consortia.</title>
        <authorList>
            <person name="Nelson W.C."/>
            <person name="Romine M.F."/>
            <person name="Lindemann S.R."/>
        </authorList>
    </citation>
    <scope>NUCLEOTIDE SEQUENCE [LARGE SCALE GENOMIC DNA]</scope>
    <source>
        <strain evidence="4">Ana</strain>
    </source>
</reference>
<feature type="binding site" evidence="2">
    <location>
        <begin position="23"/>
        <end position="30"/>
    </location>
    <ligand>
        <name>substrate</name>
    </ligand>
</feature>
<organism evidence="4 5">
    <name type="scientific">Phormidesmis priestleyi Ana</name>
    <dbReference type="NCBI Taxonomy" id="1666911"/>
    <lineage>
        <taxon>Bacteria</taxon>
        <taxon>Bacillati</taxon>
        <taxon>Cyanobacteriota</taxon>
        <taxon>Cyanophyceae</taxon>
        <taxon>Leptolyngbyales</taxon>
        <taxon>Leptolyngbyaceae</taxon>
        <taxon>Phormidesmis</taxon>
    </lineage>
</organism>
<comment type="caution">
    <text evidence="4">The sequence shown here is derived from an EMBL/GenBank/DDBJ whole genome shotgun (WGS) entry which is preliminary data.</text>
</comment>